<sequence length="214" mass="25131">VIEFKFLQEKFSICNNYNNDYLVGRRISCFQYTFIFILIITLISHDIIYVVNNILWCKHNMIFFTVIGGEKQYDRKCTIAKMNVIELESNGYKMECAIFGLYVDELNSFLASSDVPHLVIIVQLAKVKTFKGKVSLQNAINCTKIIFNPLYAKVVEFKKRIFVVWSWEPLNMFLMGEEWWYIACNYSKHCKVLRLSMNMRLNVATSHEEVDAIK</sequence>
<dbReference type="InterPro" id="IPR012340">
    <property type="entry name" value="NA-bd_OB-fold"/>
</dbReference>
<gene>
    <name evidence="2" type="ORF">CR513_24105</name>
</gene>
<reference evidence="2" key="1">
    <citation type="submission" date="2018-05" db="EMBL/GenBank/DDBJ databases">
        <title>Draft genome of Mucuna pruriens seed.</title>
        <authorList>
            <person name="Nnadi N.E."/>
            <person name="Vos R."/>
            <person name="Hasami M.H."/>
            <person name="Devisetty U.K."/>
            <person name="Aguiy J.C."/>
        </authorList>
    </citation>
    <scope>NUCLEOTIDE SEQUENCE [LARGE SCALE GENOMIC DNA]</scope>
    <source>
        <strain evidence="2">JCA_2017</strain>
    </source>
</reference>
<protein>
    <submittedName>
        <fullName evidence="2">Uncharacterized protein</fullName>
    </submittedName>
</protein>
<proteinExistence type="predicted"/>
<keyword evidence="1" id="KW-0812">Transmembrane</keyword>
<dbReference type="STRING" id="157652.A0A371GSU8"/>
<comment type="caution">
    <text evidence="2">The sequence shown here is derived from an EMBL/GenBank/DDBJ whole genome shotgun (WGS) entry which is preliminary data.</text>
</comment>
<dbReference type="EMBL" id="QJKJ01004573">
    <property type="protein sequence ID" value="RDX93611.1"/>
    <property type="molecule type" value="Genomic_DNA"/>
</dbReference>
<evidence type="ECO:0000313" key="3">
    <source>
        <dbReference type="Proteomes" id="UP000257109"/>
    </source>
</evidence>
<keyword evidence="3" id="KW-1185">Reference proteome</keyword>
<feature type="non-terminal residue" evidence="2">
    <location>
        <position position="1"/>
    </location>
</feature>
<feature type="non-terminal residue" evidence="2">
    <location>
        <position position="214"/>
    </location>
</feature>
<dbReference type="OrthoDB" id="1435884at2759"/>
<organism evidence="2 3">
    <name type="scientific">Mucuna pruriens</name>
    <name type="common">Velvet bean</name>
    <name type="synonym">Dolichos pruriens</name>
    <dbReference type="NCBI Taxonomy" id="157652"/>
    <lineage>
        <taxon>Eukaryota</taxon>
        <taxon>Viridiplantae</taxon>
        <taxon>Streptophyta</taxon>
        <taxon>Embryophyta</taxon>
        <taxon>Tracheophyta</taxon>
        <taxon>Spermatophyta</taxon>
        <taxon>Magnoliopsida</taxon>
        <taxon>eudicotyledons</taxon>
        <taxon>Gunneridae</taxon>
        <taxon>Pentapetalae</taxon>
        <taxon>rosids</taxon>
        <taxon>fabids</taxon>
        <taxon>Fabales</taxon>
        <taxon>Fabaceae</taxon>
        <taxon>Papilionoideae</taxon>
        <taxon>50 kb inversion clade</taxon>
        <taxon>NPAAA clade</taxon>
        <taxon>indigoferoid/millettioid clade</taxon>
        <taxon>Phaseoleae</taxon>
        <taxon>Mucuna</taxon>
    </lineage>
</organism>
<keyword evidence="1" id="KW-0472">Membrane</keyword>
<feature type="transmembrane region" description="Helical" evidence="1">
    <location>
        <begin position="30"/>
        <end position="51"/>
    </location>
</feature>
<keyword evidence="1" id="KW-1133">Transmembrane helix</keyword>
<evidence type="ECO:0000313" key="2">
    <source>
        <dbReference type="EMBL" id="RDX93611.1"/>
    </source>
</evidence>
<dbReference type="Gene3D" id="2.40.50.140">
    <property type="entry name" value="Nucleic acid-binding proteins"/>
    <property type="match status" value="1"/>
</dbReference>
<accession>A0A371GSU8</accession>
<name>A0A371GSU8_MUCPR</name>
<dbReference type="Proteomes" id="UP000257109">
    <property type="component" value="Unassembled WGS sequence"/>
</dbReference>
<evidence type="ECO:0000256" key="1">
    <source>
        <dbReference type="SAM" id="Phobius"/>
    </source>
</evidence>
<dbReference type="AlphaFoldDB" id="A0A371GSU8"/>